<gene>
    <name evidence="9" type="ORF">JAAARDRAFT_331142</name>
</gene>
<dbReference type="PROSITE" id="PS00036">
    <property type="entry name" value="BZIP_BASIC"/>
    <property type="match status" value="1"/>
</dbReference>
<feature type="compositionally biased region" description="Basic residues" evidence="7">
    <location>
        <begin position="314"/>
        <end position="326"/>
    </location>
</feature>
<dbReference type="InterPro" id="IPR004827">
    <property type="entry name" value="bZIP"/>
</dbReference>
<feature type="region of interest" description="Disordered" evidence="7">
    <location>
        <begin position="298"/>
        <end position="326"/>
    </location>
</feature>
<evidence type="ECO:0000259" key="8">
    <source>
        <dbReference type="PROSITE" id="PS50217"/>
    </source>
</evidence>
<accession>A0A067PLY1</accession>
<reference evidence="10" key="1">
    <citation type="journal article" date="2014" name="Proc. Natl. Acad. Sci. U.S.A.">
        <title>Extensive sampling of basidiomycete genomes demonstrates inadequacy of the white-rot/brown-rot paradigm for wood decay fungi.</title>
        <authorList>
            <person name="Riley R."/>
            <person name="Salamov A.A."/>
            <person name="Brown D.W."/>
            <person name="Nagy L.G."/>
            <person name="Floudas D."/>
            <person name="Held B.W."/>
            <person name="Levasseur A."/>
            <person name="Lombard V."/>
            <person name="Morin E."/>
            <person name="Otillar R."/>
            <person name="Lindquist E.A."/>
            <person name="Sun H."/>
            <person name="LaButti K.M."/>
            <person name="Schmutz J."/>
            <person name="Jabbour D."/>
            <person name="Luo H."/>
            <person name="Baker S.E."/>
            <person name="Pisabarro A.G."/>
            <person name="Walton J.D."/>
            <person name="Blanchette R.A."/>
            <person name="Henrissat B."/>
            <person name="Martin F."/>
            <person name="Cullen D."/>
            <person name="Hibbett D.S."/>
            <person name="Grigoriev I.V."/>
        </authorList>
    </citation>
    <scope>NUCLEOTIDE SEQUENCE [LARGE SCALE GENOMIC DNA]</scope>
    <source>
        <strain evidence="10">MUCL 33604</strain>
    </source>
</reference>
<dbReference type="SUPFAM" id="SSF57959">
    <property type="entry name" value="Leucine zipper domain"/>
    <property type="match status" value="1"/>
</dbReference>
<dbReference type="AlphaFoldDB" id="A0A067PLY1"/>
<dbReference type="SMART" id="SM00338">
    <property type="entry name" value="BRLZ"/>
    <property type="match status" value="1"/>
</dbReference>
<feature type="compositionally biased region" description="Basic and acidic residues" evidence="7">
    <location>
        <begin position="47"/>
        <end position="57"/>
    </location>
</feature>
<dbReference type="EMBL" id="KL197724">
    <property type="protein sequence ID" value="KDQ55844.1"/>
    <property type="molecule type" value="Genomic_DNA"/>
</dbReference>
<organism evidence="9 10">
    <name type="scientific">Jaapia argillacea MUCL 33604</name>
    <dbReference type="NCBI Taxonomy" id="933084"/>
    <lineage>
        <taxon>Eukaryota</taxon>
        <taxon>Fungi</taxon>
        <taxon>Dikarya</taxon>
        <taxon>Basidiomycota</taxon>
        <taxon>Agaricomycotina</taxon>
        <taxon>Agaricomycetes</taxon>
        <taxon>Agaricomycetidae</taxon>
        <taxon>Jaapiales</taxon>
        <taxon>Jaapiaceae</taxon>
        <taxon>Jaapia</taxon>
    </lineage>
</organism>
<dbReference type="STRING" id="933084.A0A067PLY1"/>
<dbReference type="Pfam" id="PF07716">
    <property type="entry name" value="bZIP_2"/>
    <property type="match status" value="1"/>
</dbReference>
<evidence type="ECO:0000256" key="4">
    <source>
        <dbReference type="ARBA" id="ARBA00023163"/>
    </source>
</evidence>
<evidence type="ECO:0000256" key="1">
    <source>
        <dbReference type="ARBA" id="ARBA00022843"/>
    </source>
</evidence>
<dbReference type="Proteomes" id="UP000027265">
    <property type="component" value="Unassembled WGS sequence"/>
</dbReference>
<dbReference type="InterPro" id="IPR052470">
    <property type="entry name" value="ER_Stress-Reg_TF"/>
</dbReference>
<evidence type="ECO:0000256" key="5">
    <source>
        <dbReference type="ARBA" id="ARBA00023242"/>
    </source>
</evidence>
<keyword evidence="4" id="KW-0804">Transcription</keyword>
<dbReference type="GO" id="GO:0005634">
    <property type="term" value="C:nucleus"/>
    <property type="evidence" value="ECO:0007669"/>
    <property type="project" value="TreeGrafter"/>
</dbReference>
<sequence length="326" mass="36380">MSTSINPSSLSFHSPSPEPSSSSNKRSVSPSESDSHSNAGSSRKRQRTDLSAEERKDARMHRNRIAAQNSRDRRKAHYAHLEQRVAELEEENRRLRAGMAVPSVLPHRSETEKVEEREREKAKERENEELRERIRTLEKGWEAVVKALAAQGLPTGLSTALSSTSSEPLPPSNIPTIVPTTPMFPISPPSTLASLTSSPSCFVPSPSMSSADEFEPTRHLARVATIDPTSMPLQRVDSIPISSISTLAHGTSTTNSTAHNSLTLRRRRIANQQSMKQLWKIFSVRSSRLLPPSRRRLYLLTSPSHHPHPSPLQHKSRPPPRPPRRK</sequence>
<feature type="region of interest" description="Disordered" evidence="7">
    <location>
        <begin position="106"/>
        <end position="129"/>
    </location>
</feature>
<dbReference type="PROSITE" id="PS50217">
    <property type="entry name" value="BZIP"/>
    <property type="match status" value="1"/>
</dbReference>
<keyword evidence="3" id="KW-0238">DNA-binding</keyword>
<dbReference type="HOGENOM" id="CLU_073887_0_0_1"/>
<name>A0A067PLY1_9AGAM</name>
<dbReference type="InterPro" id="IPR046347">
    <property type="entry name" value="bZIP_sf"/>
</dbReference>
<evidence type="ECO:0000313" key="10">
    <source>
        <dbReference type="Proteomes" id="UP000027265"/>
    </source>
</evidence>
<dbReference type="CDD" id="cd14812">
    <property type="entry name" value="bZIP_u3"/>
    <property type="match status" value="1"/>
</dbReference>
<keyword evidence="2" id="KW-0805">Transcription regulation</keyword>
<evidence type="ECO:0000256" key="6">
    <source>
        <dbReference type="ARBA" id="ARBA00040165"/>
    </source>
</evidence>
<feature type="compositionally biased region" description="Low complexity" evidence="7">
    <location>
        <begin position="1"/>
        <end position="32"/>
    </location>
</feature>
<keyword evidence="5" id="KW-0539">Nucleus</keyword>
<evidence type="ECO:0000256" key="7">
    <source>
        <dbReference type="SAM" id="MobiDB-lite"/>
    </source>
</evidence>
<dbReference type="OrthoDB" id="295274at2759"/>
<evidence type="ECO:0000256" key="3">
    <source>
        <dbReference type="ARBA" id="ARBA00023125"/>
    </source>
</evidence>
<feature type="compositionally biased region" description="Basic and acidic residues" evidence="7">
    <location>
        <begin position="107"/>
        <end position="129"/>
    </location>
</feature>
<protein>
    <recommendedName>
        <fullName evidence="6">X-box-binding protein 1</fullName>
    </recommendedName>
</protein>
<dbReference type="PANTHER" id="PTHR46542:SF1">
    <property type="entry name" value="X-BOX BINDING PROTEIN 1"/>
    <property type="match status" value="1"/>
</dbReference>
<keyword evidence="10" id="KW-1185">Reference proteome</keyword>
<dbReference type="GO" id="GO:0000981">
    <property type="term" value="F:DNA-binding transcription factor activity, RNA polymerase II-specific"/>
    <property type="evidence" value="ECO:0007669"/>
    <property type="project" value="TreeGrafter"/>
</dbReference>
<dbReference type="InParanoid" id="A0A067PLY1"/>
<proteinExistence type="predicted"/>
<keyword evidence="1" id="KW-0832">Ubl conjugation</keyword>
<feature type="region of interest" description="Disordered" evidence="7">
    <location>
        <begin position="1"/>
        <end position="77"/>
    </location>
</feature>
<dbReference type="PANTHER" id="PTHR46542">
    <property type="entry name" value="X-BOX BINDING PROTEIN 1"/>
    <property type="match status" value="1"/>
</dbReference>
<evidence type="ECO:0000256" key="2">
    <source>
        <dbReference type="ARBA" id="ARBA00023015"/>
    </source>
</evidence>
<feature type="domain" description="BZIP" evidence="8">
    <location>
        <begin position="53"/>
        <end position="96"/>
    </location>
</feature>
<dbReference type="GO" id="GO:0000977">
    <property type="term" value="F:RNA polymerase II transcription regulatory region sequence-specific DNA binding"/>
    <property type="evidence" value="ECO:0007669"/>
    <property type="project" value="TreeGrafter"/>
</dbReference>
<dbReference type="Gene3D" id="1.20.5.170">
    <property type="match status" value="1"/>
</dbReference>
<evidence type="ECO:0000313" key="9">
    <source>
        <dbReference type="EMBL" id="KDQ55844.1"/>
    </source>
</evidence>